<protein>
    <recommendedName>
        <fullName evidence="2">Ubiquitin-like domain-containing protein</fullName>
    </recommendedName>
</protein>
<dbReference type="AlphaFoldDB" id="A0A165E3K4"/>
<dbReference type="STRING" id="1353952.A0A165E3K4"/>
<evidence type="ECO:0000256" key="1">
    <source>
        <dbReference type="SAM" id="MobiDB-lite"/>
    </source>
</evidence>
<gene>
    <name evidence="3" type="ORF">CALCODRAFT_519655</name>
</gene>
<dbReference type="CDD" id="cd01763">
    <property type="entry name" value="Ubl_SUMO_like"/>
    <property type="match status" value="1"/>
</dbReference>
<dbReference type="PROSITE" id="PS50053">
    <property type="entry name" value="UBIQUITIN_2"/>
    <property type="match status" value="1"/>
</dbReference>
<reference evidence="3 4" key="1">
    <citation type="journal article" date="2016" name="Mol. Biol. Evol.">
        <title>Comparative Genomics of Early-Diverging Mushroom-Forming Fungi Provides Insights into the Origins of Lignocellulose Decay Capabilities.</title>
        <authorList>
            <person name="Nagy L.G."/>
            <person name="Riley R."/>
            <person name="Tritt A."/>
            <person name="Adam C."/>
            <person name="Daum C."/>
            <person name="Floudas D."/>
            <person name="Sun H."/>
            <person name="Yadav J.S."/>
            <person name="Pangilinan J."/>
            <person name="Larsson K.H."/>
            <person name="Matsuura K."/>
            <person name="Barry K."/>
            <person name="Labutti K."/>
            <person name="Kuo R."/>
            <person name="Ohm R.A."/>
            <person name="Bhattacharya S.S."/>
            <person name="Shirouzu T."/>
            <person name="Yoshinaga Y."/>
            <person name="Martin F.M."/>
            <person name="Grigoriev I.V."/>
            <person name="Hibbett D.S."/>
        </authorList>
    </citation>
    <scope>NUCLEOTIDE SEQUENCE [LARGE SCALE GENOMIC DNA]</scope>
    <source>
        <strain evidence="3 4">HHB12733</strain>
    </source>
</reference>
<dbReference type="SUPFAM" id="SSF54236">
    <property type="entry name" value="Ubiquitin-like"/>
    <property type="match status" value="1"/>
</dbReference>
<evidence type="ECO:0000313" key="3">
    <source>
        <dbReference type="EMBL" id="KZT54024.1"/>
    </source>
</evidence>
<evidence type="ECO:0000313" key="4">
    <source>
        <dbReference type="Proteomes" id="UP000076842"/>
    </source>
</evidence>
<dbReference type="OrthoDB" id="442921at2759"/>
<proteinExistence type="predicted"/>
<feature type="compositionally biased region" description="Acidic residues" evidence="1">
    <location>
        <begin position="1"/>
        <end position="12"/>
    </location>
</feature>
<evidence type="ECO:0000259" key="2">
    <source>
        <dbReference type="PROSITE" id="PS50053"/>
    </source>
</evidence>
<keyword evidence="4" id="KW-1185">Reference proteome</keyword>
<name>A0A165E3K4_9BASI</name>
<feature type="domain" description="Ubiquitin-like" evidence="2">
    <location>
        <begin position="27"/>
        <end position="101"/>
    </location>
</feature>
<dbReference type="Proteomes" id="UP000076842">
    <property type="component" value="Unassembled WGS sequence"/>
</dbReference>
<dbReference type="InterPro" id="IPR022617">
    <property type="entry name" value="Rad60/SUMO-like_dom"/>
</dbReference>
<accession>A0A165E3K4</accession>
<dbReference type="PANTHER" id="PTHR10562">
    <property type="entry name" value="SMALL UBIQUITIN-RELATED MODIFIER"/>
    <property type="match status" value="1"/>
</dbReference>
<dbReference type="EMBL" id="KV424023">
    <property type="protein sequence ID" value="KZT54024.1"/>
    <property type="molecule type" value="Genomic_DNA"/>
</dbReference>
<organism evidence="3 4">
    <name type="scientific">Calocera cornea HHB12733</name>
    <dbReference type="NCBI Taxonomy" id="1353952"/>
    <lineage>
        <taxon>Eukaryota</taxon>
        <taxon>Fungi</taxon>
        <taxon>Dikarya</taxon>
        <taxon>Basidiomycota</taxon>
        <taxon>Agaricomycotina</taxon>
        <taxon>Dacrymycetes</taxon>
        <taxon>Dacrymycetales</taxon>
        <taxon>Dacrymycetaceae</taxon>
        <taxon>Calocera</taxon>
    </lineage>
</organism>
<feature type="region of interest" description="Disordered" evidence="1">
    <location>
        <begin position="1"/>
        <end position="25"/>
    </location>
</feature>
<dbReference type="InParanoid" id="A0A165E3K4"/>
<sequence length="104" mass="12077">MPSYDEDDEEFEQAQQEDSQPQKKTKIRLTIQCQGQQCQVDVSATTQLGKVFDAAYKRFNKKKGTLRFLHDGKRIREHETPKMLEMENEDVIDAELEQLGGATW</sequence>
<dbReference type="InterPro" id="IPR029071">
    <property type="entry name" value="Ubiquitin-like_domsf"/>
</dbReference>
<dbReference type="InterPro" id="IPR000626">
    <property type="entry name" value="Ubiquitin-like_dom"/>
</dbReference>
<dbReference type="Pfam" id="PF11976">
    <property type="entry name" value="Rad60-SLD"/>
    <property type="match status" value="1"/>
</dbReference>
<dbReference type="Gene3D" id="3.10.20.90">
    <property type="entry name" value="Phosphatidylinositol 3-kinase Catalytic Subunit, Chain A, domain 1"/>
    <property type="match status" value="1"/>
</dbReference>